<feature type="region of interest" description="Disordered" evidence="1">
    <location>
        <begin position="121"/>
        <end position="140"/>
    </location>
</feature>
<accession>A0A1G4I2K9</accession>
<dbReference type="VEuPathDB" id="TriTrypDB:TEOVI_000894100"/>
<feature type="transmembrane region" description="Helical" evidence="2">
    <location>
        <begin position="181"/>
        <end position="201"/>
    </location>
</feature>
<dbReference type="RefSeq" id="XP_067077458.1">
    <property type="nucleotide sequence ID" value="XM_067221357.1"/>
</dbReference>
<name>A0A1G4I2K9_TRYEQ</name>
<keyword evidence="4" id="KW-1185">Reference proteome</keyword>
<gene>
    <name evidence="3" type="ORF">TEOVI_000894100</name>
</gene>
<proteinExistence type="predicted"/>
<keyword evidence="2" id="KW-0812">Transmembrane</keyword>
<organism evidence="3 4">
    <name type="scientific">Trypanosoma equiperdum</name>
    <dbReference type="NCBI Taxonomy" id="5694"/>
    <lineage>
        <taxon>Eukaryota</taxon>
        <taxon>Discoba</taxon>
        <taxon>Euglenozoa</taxon>
        <taxon>Kinetoplastea</taxon>
        <taxon>Metakinetoplastina</taxon>
        <taxon>Trypanosomatida</taxon>
        <taxon>Trypanosomatidae</taxon>
        <taxon>Trypanosoma</taxon>
    </lineage>
</organism>
<dbReference type="GeneID" id="92382875"/>
<feature type="transmembrane region" description="Helical" evidence="2">
    <location>
        <begin position="308"/>
        <end position="333"/>
    </location>
</feature>
<evidence type="ECO:0000256" key="2">
    <source>
        <dbReference type="SAM" id="Phobius"/>
    </source>
</evidence>
<reference evidence="3" key="1">
    <citation type="submission" date="2016-09" db="EMBL/GenBank/DDBJ databases">
        <authorList>
            <person name="Hebert L."/>
            <person name="Moumen B."/>
        </authorList>
    </citation>
    <scope>NUCLEOTIDE SEQUENCE [LARGE SCALE GENOMIC DNA]</scope>
    <source>
        <strain evidence="3">OVI</strain>
    </source>
</reference>
<protein>
    <recommendedName>
        <fullName evidence="5">Transmembrane protein</fullName>
    </recommendedName>
</protein>
<keyword evidence="2" id="KW-1133">Transmembrane helix</keyword>
<feature type="transmembrane region" description="Helical" evidence="2">
    <location>
        <begin position="221"/>
        <end position="239"/>
    </location>
</feature>
<evidence type="ECO:0000313" key="4">
    <source>
        <dbReference type="Proteomes" id="UP000195570"/>
    </source>
</evidence>
<evidence type="ECO:0000313" key="3">
    <source>
        <dbReference type="EMBL" id="SCU65946.1"/>
    </source>
</evidence>
<keyword evidence="2" id="KW-0472">Membrane</keyword>
<sequence>MGWWRRSSSSSNGMQRVVETHFWSLTRYRIGRRFLGLDYADNVIFFPAYRSKRRGGWAAVTLGVTSSSNYFTNDTSAVNVLEDGYPLHWRANSRLKEFVAEEKKLWQARVKEEVAQLAAEKVSASRTGNPNGGAAKEPGDLMGDINCEHRFRDTLAIKCTSPGFAQRHLRLSRLWTSLYKFLYFYLWGIGISLVVQAYLLFRSWLNPPARQGLKNIEAHVLHIPKLIFGFCVSCVVWAAHHLQPVVSPVLEALEGVFPQVNWSAASPEALATKAQQLAGHDVSGGKHGSGQLDQLNVKKTTETMAGNWAVFFSGNFTSIMQGLVFLLAVLLFLL</sequence>
<dbReference type="AlphaFoldDB" id="A0A1G4I2K9"/>
<evidence type="ECO:0000256" key="1">
    <source>
        <dbReference type="SAM" id="MobiDB-lite"/>
    </source>
</evidence>
<comment type="caution">
    <text evidence="3">The sequence shown here is derived from an EMBL/GenBank/DDBJ whole genome shotgun (WGS) entry which is preliminary data.</text>
</comment>
<dbReference type="Proteomes" id="UP000195570">
    <property type="component" value="Unassembled WGS sequence"/>
</dbReference>
<dbReference type="EMBL" id="CZPT02000463">
    <property type="protein sequence ID" value="SCU65946.1"/>
    <property type="molecule type" value="Genomic_DNA"/>
</dbReference>
<evidence type="ECO:0008006" key="5">
    <source>
        <dbReference type="Google" id="ProtNLM"/>
    </source>
</evidence>